<dbReference type="PANTHER" id="PTHR45975:SF2">
    <property type="entry name" value="NUCLEOSOME-REMODELING FACTOR SUBUNIT BPTF"/>
    <property type="match status" value="1"/>
</dbReference>
<feature type="region of interest" description="Disordered" evidence="1">
    <location>
        <begin position="365"/>
        <end position="399"/>
    </location>
</feature>
<protein>
    <submittedName>
        <fullName evidence="2">Uncharacterized protein</fullName>
    </submittedName>
</protein>
<dbReference type="InterPro" id="IPR038028">
    <property type="entry name" value="BPTF"/>
</dbReference>
<sequence length="607" mass="65140">MDTSELTEKSELSVDGNESAGDCAESDSKMDTESTENCVASSSKSKENSDSVKSSESKVSVIEDHAYLNMGSTGNSKSSDSGSKSASTLVNTAATTSNNATASTSIKTTVSSSVNISTSTSVKTSTSSVTVNAAIKKPDGTKQAIKVTGPMSSSVSKLLSLKTGLEVSTIDKAQMVLRNAIEKMSIAELRAKMPPVRSTKDQIKLIKYAKFGQRSPAKKKASLPSCHKFLTPVGSRSLFVLERSELKKLSRKGGRMETKSFNYNCKMNNVNWLYPCPRPLFRTTWRYRTQSVKSYGAAALQLRILWSVLRWDDMSVKAPAGGTNTVSTETEITTTELLKRRDVGPDNLRSEFLVRKIVVPLGLPTQPKEKYTPQRSGLRERKRAESPKQTEPSVTERWTPEEELELWEIKQFGDKLAKQRAAIADKITQEQQQQNAINAAQIKAQIEQQLKQQRLALQQKRLLEAQGKTVTTDGTTSSVGSSTTSIISTLSSSPAGTILKAVSTAGGTIITGGGQSILKTLQMQPKTVISNLSNAVSSPQGKPIVKVQLPRSAITGVTPTTNVSLAPKPGSIITVASTSSTTPGTPARIIVPSTSPATPKGCSDIGK</sequence>
<keyword evidence="3" id="KW-1185">Reference proteome</keyword>
<feature type="compositionally biased region" description="Basic and acidic residues" evidence="1">
    <location>
        <begin position="367"/>
        <end position="388"/>
    </location>
</feature>
<feature type="compositionally biased region" description="Basic and acidic residues" evidence="1">
    <location>
        <begin position="44"/>
        <end position="58"/>
    </location>
</feature>
<reference evidence="2 3" key="1">
    <citation type="submission" date="2022-12" db="EMBL/GenBank/DDBJ databases">
        <title>Chromosome-level genome of Tegillarca granosa.</title>
        <authorList>
            <person name="Kim J."/>
        </authorList>
    </citation>
    <scope>NUCLEOTIDE SEQUENCE [LARGE SCALE GENOMIC DNA]</scope>
    <source>
        <strain evidence="2">Teg-2019</strain>
        <tissue evidence="2">Adductor muscle</tissue>
    </source>
</reference>
<comment type="caution">
    <text evidence="2">The sequence shown here is derived from an EMBL/GenBank/DDBJ whole genome shotgun (WGS) entry which is preliminary data.</text>
</comment>
<evidence type="ECO:0000313" key="2">
    <source>
        <dbReference type="EMBL" id="KAJ8319331.1"/>
    </source>
</evidence>
<feature type="compositionally biased region" description="Basic and acidic residues" evidence="1">
    <location>
        <begin position="1"/>
        <end position="12"/>
    </location>
</feature>
<dbReference type="Proteomes" id="UP001217089">
    <property type="component" value="Unassembled WGS sequence"/>
</dbReference>
<evidence type="ECO:0000256" key="1">
    <source>
        <dbReference type="SAM" id="MobiDB-lite"/>
    </source>
</evidence>
<proteinExistence type="predicted"/>
<name>A0ABQ9FT42_TEGGR</name>
<accession>A0ABQ9FT42</accession>
<feature type="region of interest" description="Disordered" evidence="1">
    <location>
        <begin position="576"/>
        <end position="607"/>
    </location>
</feature>
<organism evidence="2 3">
    <name type="scientific">Tegillarca granosa</name>
    <name type="common">Malaysian cockle</name>
    <name type="synonym">Anadara granosa</name>
    <dbReference type="NCBI Taxonomy" id="220873"/>
    <lineage>
        <taxon>Eukaryota</taxon>
        <taxon>Metazoa</taxon>
        <taxon>Spiralia</taxon>
        <taxon>Lophotrochozoa</taxon>
        <taxon>Mollusca</taxon>
        <taxon>Bivalvia</taxon>
        <taxon>Autobranchia</taxon>
        <taxon>Pteriomorphia</taxon>
        <taxon>Arcoida</taxon>
        <taxon>Arcoidea</taxon>
        <taxon>Arcidae</taxon>
        <taxon>Tegillarca</taxon>
    </lineage>
</organism>
<dbReference type="PANTHER" id="PTHR45975">
    <property type="entry name" value="NUCLEOSOME-REMODELING FACTOR SUBUNIT BPTF"/>
    <property type="match status" value="1"/>
</dbReference>
<gene>
    <name evidence="2" type="ORF">KUTeg_004422</name>
</gene>
<dbReference type="EMBL" id="JARBDR010000214">
    <property type="protein sequence ID" value="KAJ8319331.1"/>
    <property type="molecule type" value="Genomic_DNA"/>
</dbReference>
<evidence type="ECO:0000313" key="3">
    <source>
        <dbReference type="Proteomes" id="UP001217089"/>
    </source>
</evidence>
<feature type="region of interest" description="Disordered" evidence="1">
    <location>
        <begin position="1"/>
        <end position="58"/>
    </location>
</feature>